<dbReference type="RefSeq" id="WP_054970569.1">
    <property type="nucleotide sequence ID" value="NZ_LJCO01000079.1"/>
</dbReference>
<evidence type="ECO:0000313" key="2">
    <source>
        <dbReference type="Proteomes" id="UP000050482"/>
    </source>
</evidence>
<proteinExistence type="predicted"/>
<organism evidence="1 2">
    <name type="scientific">Alicyclobacillus ferrooxydans</name>
    <dbReference type="NCBI Taxonomy" id="471514"/>
    <lineage>
        <taxon>Bacteria</taxon>
        <taxon>Bacillati</taxon>
        <taxon>Bacillota</taxon>
        <taxon>Bacilli</taxon>
        <taxon>Bacillales</taxon>
        <taxon>Alicyclobacillaceae</taxon>
        <taxon>Alicyclobacillus</taxon>
    </lineage>
</organism>
<dbReference type="PATRIC" id="fig|471514.4.peg.4508"/>
<gene>
    <name evidence="1" type="ORF">AN477_17990</name>
</gene>
<dbReference type="AlphaFoldDB" id="A0A0P9CA07"/>
<dbReference type="EMBL" id="LJCO01000079">
    <property type="protein sequence ID" value="KPV42219.1"/>
    <property type="molecule type" value="Genomic_DNA"/>
</dbReference>
<sequence>MATQAPVITLLKGETFTFLYGSKVESTQEITVKPNQRALLRCPSLGLTMAIIRQGSGKRQAQLVKNIPANTRVVVRP</sequence>
<comment type="caution">
    <text evidence="1">The sequence shown here is derived from an EMBL/GenBank/DDBJ whole genome shotgun (WGS) entry which is preliminary data.</text>
</comment>
<dbReference type="Proteomes" id="UP000050482">
    <property type="component" value="Unassembled WGS sequence"/>
</dbReference>
<protein>
    <submittedName>
        <fullName evidence="1">Uncharacterized protein</fullName>
    </submittedName>
</protein>
<reference evidence="1 2" key="1">
    <citation type="submission" date="2015-09" db="EMBL/GenBank/DDBJ databases">
        <title>Draft genome sequence of Alicyclobacillus ferrooxydans DSM 22381.</title>
        <authorList>
            <person name="Hemp J."/>
        </authorList>
    </citation>
    <scope>NUCLEOTIDE SEQUENCE [LARGE SCALE GENOMIC DNA]</scope>
    <source>
        <strain evidence="1 2">TC-34</strain>
    </source>
</reference>
<name>A0A0P9CA07_9BACL</name>
<keyword evidence="2" id="KW-1185">Reference proteome</keyword>
<evidence type="ECO:0000313" key="1">
    <source>
        <dbReference type="EMBL" id="KPV42219.1"/>
    </source>
</evidence>
<accession>A0A0P9CA07</accession>